<evidence type="ECO:0000313" key="2">
    <source>
        <dbReference type="EMBL" id="GGB07162.1"/>
    </source>
</evidence>
<evidence type="ECO:0000259" key="1">
    <source>
        <dbReference type="Pfam" id="PF17032"/>
    </source>
</evidence>
<organism evidence="2 3">
    <name type="scientific">Conyzicola nivalis</name>
    <dbReference type="NCBI Taxonomy" id="1477021"/>
    <lineage>
        <taxon>Bacteria</taxon>
        <taxon>Bacillati</taxon>
        <taxon>Actinomycetota</taxon>
        <taxon>Actinomycetes</taxon>
        <taxon>Micrococcales</taxon>
        <taxon>Microbacteriaceae</taxon>
        <taxon>Conyzicola</taxon>
    </lineage>
</organism>
<dbReference type="Proteomes" id="UP000606922">
    <property type="component" value="Unassembled WGS sequence"/>
</dbReference>
<accession>A0A916WJZ1</accession>
<evidence type="ECO:0000313" key="3">
    <source>
        <dbReference type="Proteomes" id="UP000606922"/>
    </source>
</evidence>
<dbReference type="AlphaFoldDB" id="A0A916WJZ1"/>
<dbReference type="RefSeq" id="WP_229733256.1">
    <property type="nucleotide sequence ID" value="NZ_BMGB01000001.1"/>
</dbReference>
<sequence>MFLLFGSRVSQQIVNVVAFVCGYCNVDAPQHVIKSSNKFTLFFVPLFTFSTKYHNECTNCGGRTALTPEQVQHSLRLARN</sequence>
<gene>
    <name evidence="2" type="ORF">GCM10010979_22080</name>
</gene>
<dbReference type="Pfam" id="PF17032">
    <property type="entry name" value="Zn_ribbon_15"/>
    <property type="match status" value="1"/>
</dbReference>
<feature type="domain" description="Zinc-ribbon 15" evidence="1">
    <location>
        <begin position="20"/>
        <end position="62"/>
    </location>
</feature>
<comment type="caution">
    <text evidence="2">The sequence shown here is derived from an EMBL/GenBank/DDBJ whole genome shotgun (WGS) entry which is preliminary data.</text>
</comment>
<protein>
    <recommendedName>
        <fullName evidence="1">Zinc-ribbon 15 domain-containing protein</fullName>
    </recommendedName>
</protein>
<dbReference type="InterPro" id="IPR031493">
    <property type="entry name" value="Zinc_ribbon_15"/>
</dbReference>
<dbReference type="EMBL" id="BMGB01000001">
    <property type="protein sequence ID" value="GGB07162.1"/>
    <property type="molecule type" value="Genomic_DNA"/>
</dbReference>
<reference evidence="2" key="2">
    <citation type="submission" date="2020-09" db="EMBL/GenBank/DDBJ databases">
        <authorList>
            <person name="Sun Q."/>
            <person name="Zhou Y."/>
        </authorList>
    </citation>
    <scope>NUCLEOTIDE SEQUENCE</scope>
    <source>
        <strain evidence="2">CGMCC 1.12813</strain>
    </source>
</reference>
<reference evidence="2" key="1">
    <citation type="journal article" date="2014" name="Int. J. Syst. Evol. Microbiol.">
        <title>Complete genome sequence of Corynebacterium casei LMG S-19264T (=DSM 44701T), isolated from a smear-ripened cheese.</title>
        <authorList>
            <consortium name="US DOE Joint Genome Institute (JGI-PGF)"/>
            <person name="Walter F."/>
            <person name="Albersmeier A."/>
            <person name="Kalinowski J."/>
            <person name="Ruckert C."/>
        </authorList>
    </citation>
    <scope>NUCLEOTIDE SEQUENCE</scope>
    <source>
        <strain evidence="2">CGMCC 1.12813</strain>
    </source>
</reference>
<keyword evidence="3" id="KW-1185">Reference proteome</keyword>
<name>A0A916WJZ1_9MICO</name>
<proteinExistence type="predicted"/>